<evidence type="ECO:0000313" key="2">
    <source>
        <dbReference type="EMBL" id="PMD12820.1"/>
    </source>
</evidence>
<sequence>MNVLVAKAEKRLHEEGKETVFYMGTSQITRERIEQFKRRKVVKETETISPEADTPKNITYHTPPHDPPASYLLETDTEDKNGPVLESGDGISSWFPYPGRGNSLRVKNNERRNRLSDEKLTTEIGASEDDLSASVTLQTNTSRDTGWPEIHKMQYVNFLFPVPASKPDTIRIVIR</sequence>
<protein>
    <submittedName>
        <fullName evidence="2">Uncharacterized protein</fullName>
    </submittedName>
</protein>
<dbReference type="OrthoDB" id="5986190at2759"/>
<name>A0A2J6PFL8_9HELO</name>
<evidence type="ECO:0000313" key="3">
    <source>
        <dbReference type="Proteomes" id="UP000235672"/>
    </source>
</evidence>
<reference evidence="2 3" key="1">
    <citation type="submission" date="2016-05" db="EMBL/GenBank/DDBJ databases">
        <title>A degradative enzymes factory behind the ericoid mycorrhizal symbiosis.</title>
        <authorList>
            <consortium name="DOE Joint Genome Institute"/>
            <person name="Martino E."/>
            <person name="Morin E."/>
            <person name="Grelet G."/>
            <person name="Kuo A."/>
            <person name="Kohler A."/>
            <person name="Daghino S."/>
            <person name="Barry K."/>
            <person name="Choi C."/>
            <person name="Cichocki N."/>
            <person name="Clum A."/>
            <person name="Copeland A."/>
            <person name="Hainaut M."/>
            <person name="Haridas S."/>
            <person name="Labutti K."/>
            <person name="Lindquist E."/>
            <person name="Lipzen A."/>
            <person name="Khouja H.-R."/>
            <person name="Murat C."/>
            <person name="Ohm R."/>
            <person name="Olson A."/>
            <person name="Spatafora J."/>
            <person name="Veneault-Fourrey C."/>
            <person name="Henrissat B."/>
            <person name="Grigoriev I."/>
            <person name="Martin F."/>
            <person name="Perotto S."/>
        </authorList>
    </citation>
    <scope>NUCLEOTIDE SEQUENCE [LARGE SCALE GENOMIC DNA]</scope>
    <source>
        <strain evidence="2 3">UAMH 7357</strain>
    </source>
</reference>
<organism evidence="2 3">
    <name type="scientific">Hyaloscypha hepaticicola</name>
    <dbReference type="NCBI Taxonomy" id="2082293"/>
    <lineage>
        <taxon>Eukaryota</taxon>
        <taxon>Fungi</taxon>
        <taxon>Dikarya</taxon>
        <taxon>Ascomycota</taxon>
        <taxon>Pezizomycotina</taxon>
        <taxon>Leotiomycetes</taxon>
        <taxon>Helotiales</taxon>
        <taxon>Hyaloscyphaceae</taxon>
        <taxon>Hyaloscypha</taxon>
    </lineage>
</organism>
<gene>
    <name evidence="2" type="ORF">NA56DRAFT_454440</name>
</gene>
<keyword evidence="3" id="KW-1185">Reference proteome</keyword>
<accession>A0A2J6PFL8</accession>
<proteinExistence type="predicted"/>
<evidence type="ECO:0000256" key="1">
    <source>
        <dbReference type="SAM" id="MobiDB-lite"/>
    </source>
</evidence>
<feature type="region of interest" description="Disordered" evidence="1">
    <location>
        <begin position="44"/>
        <end position="64"/>
    </location>
</feature>
<dbReference type="Proteomes" id="UP000235672">
    <property type="component" value="Unassembled WGS sequence"/>
</dbReference>
<dbReference type="AlphaFoldDB" id="A0A2J6PFL8"/>
<dbReference type="EMBL" id="KZ613542">
    <property type="protein sequence ID" value="PMD12820.1"/>
    <property type="molecule type" value="Genomic_DNA"/>
</dbReference>